<dbReference type="SFLD" id="SFLDG01066">
    <property type="entry name" value="organic_radical-activating_enz"/>
    <property type="match status" value="1"/>
</dbReference>
<evidence type="ECO:0000256" key="5">
    <source>
        <dbReference type="ARBA" id="ARBA00022723"/>
    </source>
</evidence>
<dbReference type="InterPro" id="IPR034457">
    <property type="entry name" value="Organic_radical-activating"/>
</dbReference>
<comment type="caution">
    <text evidence="10">The sequence shown here is derived from an EMBL/GenBank/DDBJ whole genome shotgun (WGS) entry which is preliminary data.</text>
</comment>
<dbReference type="SFLD" id="SFLDG01118">
    <property type="entry name" value="activating_enzymes__group_2"/>
    <property type="match status" value="1"/>
</dbReference>
<dbReference type="SFLD" id="SFLDS00029">
    <property type="entry name" value="Radical_SAM"/>
    <property type="match status" value="1"/>
</dbReference>
<evidence type="ECO:0000256" key="2">
    <source>
        <dbReference type="ARBA" id="ARBA00009777"/>
    </source>
</evidence>
<organism evidence="10 11">
    <name type="scientific">Peptacetobacter hominis</name>
    <dbReference type="NCBI Taxonomy" id="2743610"/>
    <lineage>
        <taxon>Bacteria</taxon>
        <taxon>Bacillati</taxon>
        <taxon>Bacillota</taxon>
        <taxon>Clostridia</taxon>
        <taxon>Peptostreptococcales</taxon>
        <taxon>Peptostreptococcaceae</taxon>
        <taxon>Peptacetobacter</taxon>
    </lineage>
</organism>
<dbReference type="AlphaFoldDB" id="A0A544QT07"/>
<evidence type="ECO:0000256" key="4">
    <source>
        <dbReference type="ARBA" id="ARBA00022691"/>
    </source>
</evidence>
<dbReference type="PANTHER" id="PTHR30352">
    <property type="entry name" value="PYRUVATE FORMATE-LYASE-ACTIVATING ENZYME"/>
    <property type="match status" value="1"/>
</dbReference>
<evidence type="ECO:0000256" key="1">
    <source>
        <dbReference type="ARBA" id="ARBA00001966"/>
    </source>
</evidence>
<comment type="cofactor">
    <cofactor evidence="1">
        <name>[4Fe-4S] cluster</name>
        <dbReference type="ChEBI" id="CHEBI:49883"/>
    </cofactor>
</comment>
<keyword evidence="4" id="KW-0949">S-adenosyl-L-methionine</keyword>
<dbReference type="Proteomes" id="UP000317863">
    <property type="component" value="Unassembled WGS sequence"/>
</dbReference>
<dbReference type="PROSITE" id="PS51918">
    <property type="entry name" value="RADICAL_SAM"/>
    <property type="match status" value="1"/>
</dbReference>
<dbReference type="InterPro" id="IPR013785">
    <property type="entry name" value="Aldolase_TIM"/>
</dbReference>
<dbReference type="InterPro" id="IPR001989">
    <property type="entry name" value="Radical_activat_CS"/>
</dbReference>
<dbReference type="SUPFAM" id="SSF102114">
    <property type="entry name" value="Radical SAM enzymes"/>
    <property type="match status" value="1"/>
</dbReference>
<evidence type="ECO:0000259" key="9">
    <source>
        <dbReference type="PROSITE" id="PS51918"/>
    </source>
</evidence>
<dbReference type="InterPro" id="IPR012839">
    <property type="entry name" value="Organic_radical_activase"/>
</dbReference>
<gene>
    <name evidence="10" type="ORF">EXD82_09775</name>
</gene>
<evidence type="ECO:0000256" key="7">
    <source>
        <dbReference type="ARBA" id="ARBA00023004"/>
    </source>
</evidence>
<evidence type="ECO:0000313" key="10">
    <source>
        <dbReference type="EMBL" id="TQQ83175.1"/>
    </source>
</evidence>
<sequence length="291" mass="33071">MKVNDDMNKEAVIFNIQRYSLHDGGGIRTMVFFKGCPFRCPWCSNPESLSTDVQIMKRESICMCCSAPDCMSCKNTPDECPTGAIEKIGEKMNTDRIISEIKKDVVFYESSGGGVTVSGGECLLQQEAVYELLERCKNLGIETAMETTAAVTIKDMNKLCDYVDKFLIDFKIIDRKKSMEIIGLDTDILKKQFEKIISRGKKVIPRIPLIPGFTAEEKNINSIIEYLKPFCERGEIQEVHLLPFHQMGSGKYKSLGMEYSMEKNPEMSDEEAYIIEEKFRKNNIKTVLRGD</sequence>
<dbReference type="PROSITE" id="PS01087">
    <property type="entry name" value="RADICAL_ACTIVATING"/>
    <property type="match status" value="1"/>
</dbReference>
<protein>
    <submittedName>
        <fullName evidence="10">Glycyl-radical enzyme activating protein</fullName>
    </submittedName>
</protein>
<evidence type="ECO:0000256" key="3">
    <source>
        <dbReference type="ARBA" id="ARBA00022485"/>
    </source>
</evidence>
<dbReference type="Gene3D" id="3.20.20.70">
    <property type="entry name" value="Aldolase class I"/>
    <property type="match status" value="1"/>
</dbReference>
<dbReference type="PIRSF" id="PIRSF000371">
    <property type="entry name" value="PFL_act_enz"/>
    <property type="match status" value="1"/>
</dbReference>
<keyword evidence="3" id="KW-0004">4Fe-4S</keyword>
<dbReference type="GO" id="GO:0046872">
    <property type="term" value="F:metal ion binding"/>
    <property type="evidence" value="ECO:0007669"/>
    <property type="project" value="UniProtKB-KW"/>
</dbReference>
<name>A0A544QT07_9FIRM</name>
<feature type="domain" description="Radical SAM core" evidence="9">
    <location>
        <begin position="22"/>
        <end position="285"/>
    </location>
</feature>
<dbReference type="OrthoDB" id="9782387at2"/>
<dbReference type="InterPro" id="IPR040074">
    <property type="entry name" value="BssD/PflA/YjjW"/>
</dbReference>
<keyword evidence="6" id="KW-0560">Oxidoreductase</keyword>
<dbReference type="GO" id="GO:0016491">
    <property type="term" value="F:oxidoreductase activity"/>
    <property type="evidence" value="ECO:0007669"/>
    <property type="project" value="UniProtKB-KW"/>
</dbReference>
<evidence type="ECO:0000256" key="6">
    <source>
        <dbReference type="ARBA" id="ARBA00023002"/>
    </source>
</evidence>
<dbReference type="GO" id="GO:0051539">
    <property type="term" value="F:4 iron, 4 sulfur cluster binding"/>
    <property type="evidence" value="ECO:0007669"/>
    <property type="project" value="UniProtKB-KW"/>
</dbReference>
<dbReference type="Pfam" id="PF13353">
    <property type="entry name" value="Fer4_12"/>
    <property type="match status" value="1"/>
</dbReference>
<dbReference type="EMBL" id="SGJB01000022">
    <property type="protein sequence ID" value="TQQ83175.1"/>
    <property type="molecule type" value="Genomic_DNA"/>
</dbReference>
<keyword evidence="8" id="KW-0411">Iron-sulfur</keyword>
<reference evidence="10 11" key="1">
    <citation type="submission" date="2019-02" db="EMBL/GenBank/DDBJ databases">
        <title>Peptostreptococcaceae bacterium ZHW00191 nov., a new bacterium isolated from the human gut.</title>
        <authorList>
            <person name="Zhou H.-W."/>
            <person name="Chen X.-J."/>
        </authorList>
    </citation>
    <scope>NUCLEOTIDE SEQUENCE [LARGE SCALE GENOMIC DNA]</scope>
    <source>
        <strain evidence="10 11">ZHW00191</strain>
    </source>
</reference>
<keyword evidence="5" id="KW-0479">Metal-binding</keyword>
<proteinExistence type="inferred from homology"/>
<evidence type="ECO:0000256" key="8">
    <source>
        <dbReference type="ARBA" id="ARBA00023014"/>
    </source>
</evidence>
<accession>A0A544QT07</accession>
<comment type="similarity">
    <text evidence="2">Belongs to the organic radical-activating enzymes family.</text>
</comment>
<keyword evidence="11" id="KW-1185">Reference proteome</keyword>
<dbReference type="NCBIfam" id="TIGR02494">
    <property type="entry name" value="PFLE_PFLC"/>
    <property type="match status" value="1"/>
</dbReference>
<keyword evidence="7" id="KW-0408">Iron</keyword>
<dbReference type="InterPro" id="IPR007197">
    <property type="entry name" value="rSAM"/>
</dbReference>
<evidence type="ECO:0000313" key="11">
    <source>
        <dbReference type="Proteomes" id="UP000317863"/>
    </source>
</evidence>
<dbReference type="PANTHER" id="PTHR30352:SF4">
    <property type="entry name" value="PYRUVATE FORMATE-LYASE 2-ACTIVATING ENZYME"/>
    <property type="match status" value="1"/>
</dbReference>
<dbReference type="InterPro" id="IPR058240">
    <property type="entry name" value="rSAM_sf"/>
</dbReference>